<keyword evidence="5" id="KW-0560">Oxidoreductase</keyword>
<name>F9Y8R1_KETVW</name>
<dbReference type="InterPro" id="IPR007867">
    <property type="entry name" value="GMC_OxRtase_C"/>
</dbReference>
<dbReference type="GO" id="GO:0016614">
    <property type="term" value="F:oxidoreductase activity, acting on CH-OH group of donors"/>
    <property type="evidence" value="ECO:0007669"/>
    <property type="project" value="InterPro"/>
</dbReference>
<dbReference type="SUPFAM" id="SSF51905">
    <property type="entry name" value="FAD/NAD(P)-binding domain"/>
    <property type="match status" value="1"/>
</dbReference>
<dbReference type="PANTHER" id="PTHR42784:SF1">
    <property type="entry name" value="PYRANOSE 2-OXIDASE"/>
    <property type="match status" value="1"/>
</dbReference>
<feature type="domain" description="Glucose-methanol-choline oxidoreductase C-terminal" evidence="7">
    <location>
        <begin position="402"/>
        <end position="550"/>
    </location>
</feature>
<dbReference type="InterPro" id="IPR000172">
    <property type="entry name" value="GMC_OxRdtase_N"/>
</dbReference>
<evidence type="ECO:0000256" key="3">
    <source>
        <dbReference type="ARBA" id="ARBA00022630"/>
    </source>
</evidence>
<dbReference type="EMBL" id="CP002018">
    <property type="protein sequence ID" value="AEM41230.1"/>
    <property type="molecule type" value="Genomic_DNA"/>
</dbReference>
<comment type="similarity">
    <text evidence="2">Belongs to the GMC oxidoreductase family.</text>
</comment>
<keyword evidence="9" id="KW-1185">Reference proteome</keyword>
<dbReference type="eggNOG" id="COG2303">
    <property type="taxonomic scope" value="Bacteria"/>
</dbReference>
<accession>F9Y8R1</accession>
<organism evidence="8 9">
    <name type="scientific">Ketogulonicigenium vulgare (strain WSH-001)</name>
    <dbReference type="NCBI Taxonomy" id="759362"/>
    <lineage>
        <taxon>Bacteria</taxon>
        <taxon>Pseudomonadati</taxon>
        <taxon>Pseudomonadota</taxon>
        <taxon>Alphaproteobacteria</taxon>
        <taxon>Rhodobacterales</taxon>
        <taxon>Roseobacteraceae</taxon>
        <taxon>Ketogulonicigenium</taxon>
    </lineage>
</organism>
<dbReference type="OrthoDB" id="9798604at2"/>
<dbReference type="AlphaFoldDB" id="F9Y8R1"/>
<evidence type="ECO:0000256" key="4">
    <source>
        <dbReference type="ARBA" id="ARBA00022827"/>
    </source>
</evidence>
<dbReference type="PANTHER" id="PTHR42784">
    <property type="entry name" value="PYRANOSE 2-OXIDASE"/>
    <property type="match status" value="1"/>
</dbReference>
<feature type="domain" description="Glucose-methanol-choline oxidoreductase N-terminal" evidence="6">
    <location>
        <begin position="56"/>
        <end position="311"/>
    </location>
</feature>
<sequence length="562" mass="61077">MFQSAVLIDGGAEKMSLGQYDAIVVGSGPSGAFAARTLTAQGLNVVLLEAGPRVSQDDLDKRIHVRQTPVNIMERAMATLRGQARQARTTFFNGRLRDFYVNDRKNPYTTPSDAPFLWSRGRQMGGRSHMFGRVLLRWSDDDFKSASLHDSGVDWPLSYADIAPYYDEVEAVMNLYGQTDNIPTLPDGRYAHKARLTPAEQQFKADVEARWPERKVVPWRYVAAAAAPERAFRPLVEAAASGRLTIRYNTIVRRVLTNAAGTRATGVEVVDRLSHQPETINAQGVFLCASPIETIRVMLNSKSAAHPGGIGNGHDQVGRYFMDQLPMVAMGAYPKGRGSVTADDAPEDAFYRPSGGIFIPRFAGADGRATSDYDYQGSVGRGPAGPDDPARISFFGFGIMQPDADNRVTLNPRRKDAWGVPAAHIRCKMGEQDRQTLTAQIATLTEIMQAAGVDIEFTGSPMGLKEYGRGAYPNEDLISRTLFRMFFTKAMIMGAAIHETGGARMGTDEASSVVNADSQVWGIPNLYIGDASVFASSGTTGTTLTIMALAARAGRHFAGQMG</sequence>
<gene>
    <name evidence="8" type="ordered locus">KVU_1391</name>
</gene>
<dbReference type="Pfam" id="PF00732">
    <property type="entry name" value="GMC_oxred_N"/>
    <property type="match status" value="1"/>
</dbReference>
<proteinExistence type="inferred from homology"/>
<protein>
    <submittedName>
        <fullName evidence="8">Oxidoreductase protein</fullName>
    </submittedName>
</protein>
<evidence type="ECO:0000256" key="1">
    <source>
        <dbReference type="ARBA" id="ARBA00001974"/>
    </source>
</evidence>
<reference evidence="8 9" key="1">
    <citation type="journal article" date="2011" name="J. Bacteriol.">
        <title>Complete genome sequence of the industrial strain Ketogulonicigenium vulgare WSH-001.</title>
        <authorList>
            <person name="Liu L."/>
            <person name="Li Y."/>
            <person name="Zhang J."/>
            <person name="Zhou Z."/>
            <person name="Liu J."/>
            <person name="Li X."/>
            <person name="Zhou J."/>
            <person name="Du G."/>
            <person name="Wang L."/>
            <person name="Chen J."/>
        </authorList>
    </citation>
    <scope>NUCLEOTIDE SEQUENCE [LARGE SCALE GENOMIC DNA]</scope>
    <source>
        <strain evidence="8 9">WSH-001</strain>
    </source>
</reference>
<dbReference type="Pfam" id="PF13450">
    <property type="entry name" value="NAD_binding_8"/>
    <property type="match status" value="1"/>
</dbReference>
<dbReference type="PATRIC" id="fig|759362.5.peg.1439"/>
<evidence type="ECO:0000313" key="9">
    <source>
        <dbReference type="Proteomes" id="UP000000692"/>
    </source>
</evidence>
<keyword evidence="3" id="KW-0285">Flavoprotein</keyword>
<dbReference type="Pfam" id="PF05199">
    <property type="entry name" value="GMC_oxred_C"/>
    <property type="match status" value="1"/>
</dbReference>
<evidence type="ECO:0000259" key="6">
    <source>
        <dbReference type="Pfam" id="PF00732"/>
    </source>
</evidence>
<dbReference type="HOGENOM" id="CLU_008878_4_0_5"/>
<dbReference type="Gene3D" id="3.50.50.60">
    <property type="entry name" value="FAD/NAD(P)-binding domain"/>
    <property type="match status" value="2"/>
</dbReference>
<dbReference type="SUPFAM" id="SSF54373">
    <property type="entry name" value="FAD-linked reductases, C-terminal domain"/>
    <property type="match status" value="1"/>
</dbReference>
<dbReference type="Proteomes" id="UP000000692">
    <property type="component" value="Chromosome"/>
</dbReference>
<evidence type="ECO:0000256" key="2">
    <source>
        <dbReference type="ARBA" id="ARBA00010790"/>
    </source>
</evidence>
<evidence type="ECO:0000256" key="5">
    <source>
        <dbReference type="ARBA" id="ARBA00023002"/>
    </source>
</evidence>
<dbReference type="KEGG" id="kvl:KVU_1391"/>
<keyword evidence="4" id="KW-0274">FAD</keyword>
<dbReference type="InterPro" id="IPR051473">
    <property type="entry name" value="P2Ox-like"/>
</dbReference>
<dbReference type="GO" id="GO:0050660">
    <property type="term" value="F:flavin adenine dinucleotide binding"/>
    <property type="evidence" value="ECO:0007669"/>
    <property type="project" value="InterPro"/>
</dbReference>
<dbReference type="InterPro" id="IPR036188">
    <property type="entry name" value="FAD/NAD-bd_sf"/>
</dbReference>
<evidence type="ECO:0000313" key="8">
    <source>
        <dbReference type="EMBL" id="AEM41230.1"/>
    </source>
</evidence>
<comment type="cofactor">
    <cofactor evidence="1">
        <name>FAD</name>
        <dbReference type="ChEBI" id="CHEBI:57692"/>
    </cofactor>
</comment>
<evidence type="ECO:0000259" key="7">
    <source>
        <dbReference type="Pfam" id="PF05199"/>
    </source>
</evidence>